<feature type="compositionally biased region" description="Polar residues" evidence="6">
    <location>
        <begin position="281"/>
        <end position="296"/>
    </location>
</feature>
<dbReference type="Proteomes" id="UP000235672">
    <property type="component" value="Unassembled WGS sequence"/>
</dbReference>
<feature type="domain" description="Rhodopsin" evidence="8">
    <location>
        <begin position="33"/>
        <end position="267"/>
    </location>
</feature>
<feature type="transmembrane region" description="Helical" evidence="7">
    <location>
        <begin position="126"/>
        <end position="147"/>
    </location>
</feature>
<feature type="compositionally biased region" description="Polar residues" evidence="6">
    <location>
        <begin position="312"/>
        <end position="333"/>
    </location>
</feature>
<sequence>MEPGINVEAGDYGPLLVSVTWLLVSISGVFLCLRIYCKFKRKRHLWWDDYVLIWAWLCLLIDCCCLTYTVSLGFGKHFLAINPGSLPSMGLMGMVAGAFSIFAAMYSKTSFAITLLRISERKTRTLLWFVIISVHIALGGSALIPWIQCKPVEKNWNFMAPGKCWNPKIFSNYAIAAAAYSGAMDILLASIPWKMMWNLQMKEKIGVATAMSMGVFAGASAIVKSVYIPEVANEDFSYSGVSLILWGQVESAICIIAVSIPVLRVLLIEFYDLQRVTNSTSGQRGLQTFPTETTSGIGRPPSFVFPKEGETPSASTSQMEMLNWRTGSSETLP</sequence>
<dbReference type="GO" id="GO:0016020">
    <property type="term" value="C:membrane"/>
    <property type="evidence" value="ECO:0007669"/>
    <property type="project" value="UniProtKB-SubCell"/>
</dbReference>
<dbReference type="InterPro" id="IPR049326">
    <property type="entry name" value="Rhodopsin_dom_fungi"/>
</dbReference>
<keyword evidence="2 7" id="KW-0812">Transmembrane</keyword>
<evidence type="ECO:0000256" key="2">
    <source>
        <dbReference type="ARBA" id="ARBA00022692"/>
    </source>
</evidence>
<dbReference type="OrthoDB" id="5417887at2759"/>
<feature type="transmembrane region" description="Helical" evidence="7">
    <location>
        <begin position="12"/>
        <end position="37"/>
    </location>
</feature>
<evidence type="ECO:0000313" key="10">
    <source>
        <dbReference type="Proteomes" id="UP000235672"/>
    </source>
</evidence>
<keyword evidence="4 7" id="KW-0472">Membrane</keyword>
<feature type="transmembrane region" description="Helical" evidence="7">
    <location>
        <begin position="205"/>
        <end position="223"/>
    </location>
</feature>
<gene>
    <name evidence="9" type="ORF">NA56DRAFT_307571</name>
</gene>
<accession>A0A2J6PRP4</accession>
<evidence type="ECO:0000256" key="4">
    <source>
        <dbReference type="ARBA" id="ARBA00023136"/>
    </source>
</evidence>
<evidence type="ECO:0000256" key="7">
    <source>
        <dbReference type="SAM" id="Phobius"/>
    </source>
</evidence>
<evidence type="ECO:0000313" key="9">
    <source>
        <dbReference type="EMBL" id="PMD16661.1"/>
    </source>
</evidence>
<dbReference type="STRING" id="1745343.A0A2J6PRP4"/>
<feature type="region of interest" description="Disordered" evidence="6">
    <location>
        <begin position="281"/>
        <end position="333"/>
    </location>
</feature>
<comment type="subcellular location">
    <subcellularLocation>
        <location evidence="1">Membrane</location>
        <topology evidence="1">Multi-pass membrane protein</topology>
    </subcellularLocation>
</comment>
<dbReference type="PANTHER" id="PTHR33048">
    <property type="entry name" value="PTH11-LIKE INTEGRAL MEMBRANE PROTEIN (AFU_ORTHOLOGUE AFUA_5G11245)"/>
    <property type="match status" value="1"/>
</dbReference>
<evidence type="ECO:0000256" key="5">
    <source>
        <dbReference type="ARBA" id="ARBA00038359"/>
    </source>
</evidence>
<evidence type="ECO:0000256" key="3">
    <source>
        <dbReference type="ARBA" id="ARBA00022989"/>
    </source>
</evidence>
<keyword evidence="3 7" id="KW-1133">Transmembrane helix</keyword>
<reference evidence="9 10" key="1">
    <citation type="submission" date="2016-05" db="EMBL/GenBank/DDBJ databases">
        <title>A degradative enzymes factory behind the ericoid mycorrhizal symbiosis.</title>
        <authorList>
            <consortium name="DOE Joint Genome Institute"/>
            <person name="Martino E."/>
            <person name="Morin E."/>
            <person name="Grelet G."/>
            <person name="Kuo A."/>
            <person name="Kohler A."/>
            <person name="Daghino S."/>
            <person name="Barry K."/>
            <person name="Choi C."/>
            <person name="Cichocki N."/>
            <person name="Clum A."/>
            <person name="Copeland A."/>
            <person name="Hainaut M."/>
            <person name="Haridas S."/>
            <person name="Labutti K."/>
            <person name="Lindquist E."/>
            <person name="Lipzen A."/>
            <person name="Khouja H.-R."/>
            <person name="Murat C."/>
            <person name="Ohm R."/>
            <person name="Olson A."/>
            <person name="Spatafora J."/>
            <person name="Veneault-Fourrey C."/>
            <person name="Henrissat B."/>
            <person name="Grigoriev I."/>
            <person name="Martin F."/>
            <person name="Perotto S."/>
        </authorList>
    </citation>
    <scope>NUCLEOTIDE SEQUENCE [LARGE SCALE GENOMIC DNA]</scope>
    <source>
        <strain evidence="9 10">UAMH 7357</strain>
    </source>
</reference>
<evidence type="ECO:0000256" key="6">
    <source>
        <dbReference type="SAM" id="MobiDB-lite"/>
    </source>
</evidence>
<organism evidence="9 10">
    <name type="scientific">Hyaloscypha hepaticicola</name>
    <dbReference type="NCBI Taxonomy" id="2082293"/>
    <lineage>
        <taxon>Eukaryota</taxon>
        <taxon>Fungi</taxon>
        <taxon>Dikarya</taxon>
        <taxon>Ascomycota</taxon>
        <taxon>Pezizomycotina</taxon>
        <taxon>Leotiomycetes</taxon>
        <taxon>Helotiales</taxon>
        <taxon>Hyaloscyphaceae</taxon>
        <taxon>Hyaloscypha</taxon>
    </lineage>
</organism>
<dbReference type="EMBL" id="KZ613504">
    <property type="protein sequence ID" value="PMD16661.1"/>
    <property type="molecule type" value="Genomic_DNA"/>
</dbReference>
<keyword evidence="10" id="KW-1185">Reference proteome</keyword>
<protein>
    <recommendedName>
        <fullName evidence="8">Rhodopsin domain-containing protein</fullName>
    </recommendedName>
</protein>
<name>A0A2J6PRP4_9HELO</name>
<evidence type="ECO:0000259" key="8">
    <source>
        <dbReference type="Pfam" id="PF20684"/>
    </source>
</evidence>
<evidence type="ECO:0000256" key="1">
    <source>
        <dbReference type="ARBA" id="ARBA00004141"/>
    </source>
</evidence>
<feature type="transmembrane region" description="Helical" evidence="7">
    <location>
        <begin position="86"/>
        <end position="106"/>
    </location>
</feature>
<dbReference type="Pfam" id="PF20684">
    <property type="entry name" value="Fung_rhodopsin"/>
    <property type="match status" value="1"/>
</dbReference>
<feature type="transmembrane region" description="Helical" evidence="7">
    <location>
        <begin position="173"/>
        <end position="193"/>
    </location>
</feature>
<dbReference type="PANTHER" id="PTHR33048:SF42">
    <property type="entry name" value="INTEGRAL MEMBRANE PROTEIN"/>
    <property type="match status" value="1"/>
</dbReference>
<dbReference type="AlphaFoldDB" id="A0A2J6PRP4"/>
<comment type="similarity">
    <text evidence="5">Belongs to the SAT4 family.</text>
</comment>
<dbReference type="InterPro" id="IPR052337">
    <property type="entry name" value="SAT4-like"/>
</dbReference>
<proteinExistence type="inferred from homology"/>
<feature type="transmembrane region" description="Helical" evidence="7">
    <location>
        <begin position="243"/>
        <end position="267"/>
    </location>
</feature>
<feature type="transmembrane region" description="Helical" evidence="7">
    <location>
        <begin position="49"/>
        <end position="74"/>
    </location>
</feature>